<proteinExistence type="predicted"/>
<keyword evidence="3" id="KW-1185">Reference proteome</keyword>
<reference evidence="2 3" key="1">
    <citation type="journal article" date="2024" name="IMA Fungus">
        <title>IMA Genome - F19 : A genome assembly and annotation guide to empower mycologists, including annotated draft genome sequences of Ceratocystis pirilliformis, Diaporthe australafricana, Fusarium ophioides, Paecilomyces lecythidis, and Sporothrix stenoceras.</title>
        <authorList>
            <person name="Aylward J."/>
            <person name="Wilson A.M."/>
            <person name="Visagie C.M."/>
            <person name="Spraker J."/>
            <person name="Barnes I."/>
            <person name="Buitendag C."/>
            <person name="Ceriani C."/>
            <person name="Del Mar Angel L."/>
            <person name="du Plessis D."/>
            <person name="Fuchs T."/>
            <person name="Gasser K."/>
            <person name="Kramer D."/>
            <person name="Li W."/>
            <person name="Munsamy K."/>
            <person name="Piso A."/>
            <person name="Price J.L."/>
            <person name="Sonnekus B."/>
            <person name="Thomas C."/>
            <person name="van der Nest A."/>
            <person name="van Dijk A."/>
            <person name="van Heerden A."/>
            <person name="van Vuuren N."/>
            <person name="Yilmaz N."/>
            <person name="Duong T.A."/>
            <person name="van der Merwe N.A."/>
            <person name="Wingfield M.J."/>
            <person name="Wingfield B.D."/>
        </authorList>
    </citation>
    <scope>NUCLEOTIDE SEQUENCE [LARGE SCALE GENOMIC DNA]</scope>
    <source>
        <strain evidence="2 3">CMW 18167</strain>
    </source>
</reference>
<comment type="caution">
    <text evidence="2">The sequence shown here is derived from an EMBL/GenBank/DDBJ whole genome shotgun (WGS) entry which is preliminary data.</text>
</comment>
<dbReference type="Proteomes" id="UP001583193">
    <property type="component" value="Unassembled WGS sequence"/>
</dbReference>
<organism evidence="2 3">
    <name type="scientific">Paecilomyces lecythidis</name>
    <dbReference type="NCBI Taxonomy" id="3004212"/>
    <lineage>
        <taxon>Eukaryota</taxon>
        <taxon>Fungi</taxon>
        <taxon>Dikarya</taxon>
        <taxon>Ascomycota</taxon>
        <taxon>Pezizomycotina</taxon>
        <taxon>Eurotiomycetes</taxon>
        <taxon>Eurotiomycetidae</taxon>
        <taxon>Eurotiales</taxon>
        <taxon>Thermoascaceae</taxon>
        <taxon>Paecilomyces</taxon>
    </lineage>
</organism>
<gene>
    <name evidence="2" type="ORF">Plec18167_002790</name>
</gene>
<evidence type="ECO:0000313" key="3">
    <source>
        <dbReference type="Proteomes" id="UP001583193"/>
    </source>
</evidence>
<sequence>MNPTAVIKGQPQPDQDEMRPQPDGFQPMDLSEKSRKKWAAEPSKEYLPPSLQDLTIDNITPNVIAVNSNINDNPRLQYIITKLIQTSHDFVRDVDLSLRNGPQLGSF</sequence>
<name>A0ABR3Y2Y9_9EURO</name>
<dbReference type="SUPFAM" id="SSF49482">
    <property type="entry name" value="Aromatic compound dioxygenase"/>
    <property type="match status" value="1"/>
</dbReference>
<evidence type="ECO:0000313" key="2">
    <source>
        <dbReference type="EMBL" id="KAL1882374.1"/>
    </source>
</evidence>
<feature type="region of interest" description="Disordered" evidence="1">
    <location>
        <begin position="1"/>
        <end position="44"/>
    </location>
</feature>
<evidence type="ECO:0000256" key="1">
    <source>
        <dbReference type="SAM" id="MobiDB-lite"/>
    </source>
</evidence>
<dbReference type="InterPro" id="IPR015889">
    <property type="entry name" value="Intradiol_dOase_core"/>
</dbReference>
<protein>
    <submittedName>
        <fullName evidence="2">Uncharacterized protein</fullName>
    </submittedName>
</protein>
<feature type="compositionally biased region" description="Basic and acidic residues" evidence="1">
    <location>
        <begin position="30"/>
        <end position="44"/>
    </location>
</feature>
<accession>A0ABR3Y2Y9</accession>
<dbReference type="EMBL" id="JAVDPF010000006">
    <property type="protein sequence ID" value="KAL1882374.1"/>
    <property type="molecule type" value="Genomic_DNA"/>
</dbReference>